<name>A0ABY5SU63_9MICO</name>
<keyword evidence="2" id="KW-0472">Membrane</keyword>
<feature type="compositionally biased region" description="Low complexity" evidence="1">
    <location>
        <begin position="710"/>
        <end position="747"/>
    </location>
</feature>
<evidence type="ECO:0000259" key="3">
    <source>
        <dbReference type="Pfam" id="PF06808"/>
    </source>
</evidence>
<dbReference type="PANTHER" id="PTHR43849:SF2">
    <property type="entry name" value="BLL3936 PROTEIN"/>
    <property type="match status" value="1"/>
</dbReference>
<feature type="transmembrane region" description="Helical" evidence="2">
    <location>
        <begin position="601"/>
        <end position="622"/>
    </location>
</feature>
<feature type="transmembrane region" description="Helical" evidence="2">
    <location>
        <begin position="320"/>
        <end position="343"/>
    </location>
</feature>
<feature type="transmembrane region" description="Helical" evidence="2">
    <location>
        <begin position="181"/>
        <end position="198"/>
    </location>
</feature>
<feature type="transmembrane region" description="Helical" evidence="2">
    <location>
        <begin position="349"/>
        <end position="373"/>
    </location>
</feature>
<feature type="transmembrane region" description="Helical" evidence="2">
    <location>
        <begin position="422"/>
        <end position="440"/>
    </location>
</feature>
<dbReference type="InterPro" id="IPR011853">
    <property type="entry name" value="TRAP_DctM-Dct_fused"/>
</dbReference>
<keyword evidence="2" id="KW-0812">Transmembrane</keyword>
<dbReference type="Pfam" id="PF06808">
    <property type="entry name" value="DctM"/>
    <property type="match status" value="1"/>
</dbReference>
<dbReference type="InterPro" id="IPR010656">
    <property type="entry name" value="DctM"/>
</dbReference>
<feature type="region of interest" description="Disordered" evidence="1">
    <location>
        <begin position="704"/>
        <end position="747"/>
    </location>
</feature>
<feature type="transmembrane region" description="Helical" evidence="2">
    <location>
        <begin position="511"/>
        <end position="531"/>
    </location>
</feature>
<reference evidence="4" key="1">
    <citation type="submission" date="2022-03" db="EMBL/GenBank/DDBJ databases">
        <title>Brevibacterium spongiae sp. nov., isolated from marine sponge.</title>
        <authorList>
            <person name="Li Z."/>
            <person name="Zhang M."/>
        </authorList>
    </citation>
    <scope>NUCLEOTIDE SEQUENCE</scope>
    <source>
        <strain evidence="4">WHS-Z9</strain>
    </source>
</reference>
<feature type="transmembrane region" description="Helical" evidence="2">
    <location>
        <begin position="68"/>
        <end position="85"/>
    </location>
</feature>
<feature type="transmembrane region" description="Helical" evidence="2">
    <location>
        <begin position="471"/>
        <end position="490"/>
    </location>
</feature>
<feature type="transmembrane region" description="Helical" evidence="2">
    <location>
        <begin position="672"/>
        <end position="695"/>
    </location>
</feature>
<feature type="transmembrane region" description="Helical" evidence="2">
    <location>
        <begin position="399"/>
        <end position="416"/>
    </location>
</feature>
<dbReference type="NCBIfam" id="TIGR02123">
    <property type="entry name" value="TRAP_fused"/>
    <property type="match status" value="1"/>
</dbReference>
<keyword evidence="5" id="KW-1185">Reference proteome</keyword>
<feature type="domain" description="TRAP C4-dicarboxylate transport system permease DctM subunit" evidence="3">
    <location>
        <begin position="169"/>
        <end position="616"/>
    </location>
</feature>
<organism evidence="4 5">
    <name type="scientific">Brevibacterium spongiae</name>
    <dbReference type="NCBI Taxonomy" id="2909672"/>
    <lineage>
        <taxon>Bacteria</taxon>
        <taxon>Bacillati</taxon>
        <taxon>Actinomycetota</taxon>
        <taxon>Actinomycetes</taxon>
        <taxon>Micrococcales</taxon>
        <taxon>Brevibacteriaceae</taxon>
        <taxon>Brevibacterium</taxon>
    </lineage>
</organism>
<gene>
    <name evidence="4" type="ORF">L1F31_02610</name>
</gene>
<feature type="transmembrane region" description="Helical" evidence="2">
    <location>
        <begin position="156"/>
        <end position="174"/>
    </location>
</feature>
<keyword evidence="2" id="KW-1133">Transmembrane helix</keyword>
<feature type="transmembrane region" description="Helical" evidence="2">
    <location>
        <begin position="123"/>
        <end position="144"/>
    </location>
</feature>
<protein>
    <submittedName>
        <fullName evidence="4">TRAP transporter fused permease subunit</fullName>
    </submittedName>
</protein>
<evidence type="ECO:0000313" key="4">
    <source>
        <dbReference type="EMBL" id="UVI36576.1"/>
    </source>
</evidence>
<dbReference type="RefSeq" id="WP_265419144.1">
    <property type="nucleotide sequence ID" value="NZ_CP093443.1"/>
</dbReference>
<dbReference type="PANTHER" id="PTHR43849">
    <property type="entry name" value="BLL3936 PROTEIN"/>
    <property type="match status" value="1"/>
</dbReference>
<feature type="transmembrane region" description="Helical" evidence="2">
    <location>
        <begin position="41"/>
        <end position="62"/>
    </location>
</feature>
<dbReference type="EMBL" id="CP093443">
    <property type="protein sequence ID" value="UVI36576.1"/>
    <property type="molecule type" value="Genomic_DNA"/>
</dbReference>
<proteinExistence type="predicted"/>
<sequence>MSGRTAEAAPTGPVPQTDVDDLIAQYDEELPQRTLTRRLDLGVGIVCFVVSLFVLNQVFFPLRQGNQFYLMWFLAFVLPLVFICYRPGFGRKAEAADRAAEAAAGAASAKSRTKRAKNDNPSILDWVLVVITFLTCAYPVLPFFSGGFNEFLNRQGSLTTLDVIMGGVLLLLILEATRRTTGLILPIFCIVFFLYSYYGSYIPVNWPGSHAGQNFDQIVNALYNDASGFYGIPLDVAATYIVLFTIYGAVLDKTGAASFFIDLSFSLFKKSKAAPGRTVALSGFLLGTVSGSGTATAVSLGAVTWPVLKKAGYPKENAGGMLAASGIGAILSPPTLGAAAFIIAELLNVSYGLVLLWAVVPTLLYYLGIFLAIEIDSRKIEVDYAPPPGLRSWPIFKKGFYHFISLGIIVVFLALGMAPFKAVVYATLVGIGFGIIEIILARRSEPATILSAVWDVFYGALSTGIRSVLPVTSVCAAAGIIVSTITKTGLGQVISDILIKGAQAFSDDPTVILILTCIFAAVAVTVLGLAVPVTASFIISWVIVGPALITLGVPEAAAAMFIFYYAVLSEVSPPTALAAVASSAITGGRVIATMWQACKYAIPAFLVPLAFTFTPEGAALVAQGGFVGAVWTFFVSAFAVAALAAGAGGWIIRRAGWPERVLCFLAAGALLYLQPLSMTVGFAALALAVVIHLLLRRKPATASARGTEDGTAASANGGPGTSATGAAGSGDGPSTEPPSTGTPAGTN</sequence>
<dbReference type="Proteomes" id="UP001064879">
    <property type="component" value="Chromosome"/>
</dbReference>
<feature type="transmembrane region" description="Helical" evidence="2">
    <location>
        <begin position="629"/>
        <end position="652"/>
    </location>
</feature>
<evidence type="ECO:0000256" key="1">
    <source>
        <dbReference type="SAM" id="MobiDB-lite"/>
    </source>
</evidence>
<feature type="transmembrane region" description="Helical" evidence="2">
    <location>
        <begin position="537"/>
        <end position="564"/>
    </location>
</feature>
<accession>A0ABY5SU63</accession>
<feature type="transmembrane region" description="Helical" evidence="2">
    <location>
        <begin position="284"/>
        <end position="308"/>
    </location>
</feature>
<evidence type="ECO:0000313" key="5">
    <source>
        <dbReference type="Proteomes" id="UP001064879"/>
    </source>
</evidence>
<evidence type="ECO:0000256" key="2">
    <source>
        <dbReference type="SAM" id="Phobius"/>
    </source>
</evidence>